<dbReference type="AlphaFoldDB" id="A0A4Y7L1Y7"/>
<feature type="chain" id="PRO_5021345938" evidence="1">
    <location>
        <begin position="30"/>
        <end position="64"/>
    </location>
</feature>
<reference evidence="2 3" key="1">
    <citation type="journal article" date="2018" name="Science">
        <title>The opium poppy genome and morphinan production.</title>
        <authorList>
            <person name="Guo L."/>
            <person name="Winzer T."/>
            <person name="Yang X."/>
            <person name="Li Y."/>
            <person name="Ning Z."/>
            <person name="He Z."/>
            <person name="Teodor R."/>
            <person name="Lu Y."/>
            <person name="Bowser T.A."/>
            <person name="Graham I.A."/>
            <person name="Ye K."/>
        </authorList>
    </citation>
    <scope>NUCLEOTIDE SEQUENCE [LARGE SCALE GENOMIC DNA]</scope>
    <source>
        <strain evidence="3">cv. HN1</strain>
        <tissue evidence="2">Leaves</tissue>
    </source>
</reference>
<proteinExistence type="predicted"/>
<dbReference type="Proteomes" id="UP000316621">
    <property type="component" value="Chromosome 9"/>
</dbReference>
<name>A0A4Y7L1Y7_PAPSO</name>
<accession>A0A4Y7L1Y7</accession>
<evidence type="ECO:0000313" key="3">
    <source>
        <dbReference type="Proteomes" id="UP000316621"/>
    </source>
</evidence>
<dbReference type="Gramene" id="RZC79564">
    <property type="protein sequence ID" value="RZC79564"/>
    <property type="gene ID" value="C5167_003796"/>
</dbReference>
<keyword evidence="1" id="KW-0732">Signal</keyword>
<protein>
    <submittedName>
        <fullName evidence="2">Uncharacterized protein</fullName>
    </submittedName>
</protein>
<organism evidence="2 3">
    <name type="scientific">Papaver somniferum</name>
    <name type="common">Opium poppy</name>
    <dbReference type="NCBI Taxonomy" id="3469"/>
    <lineage>
        <taxon>Eukaryota</taxon>
        <taxon>Viridiplantae</taxon>
        <taxon>Streptophyta</taxon>
        <taxon>Embryophyta</taxon>
        <taxon>Tracheophyta</taxon>
        <taxon>Spermatophyta</taxon>
        <taxon>Magnoliopsida</taxon>
        <taxon>Ranunculales</taxon>
        <taxon>Papaveraceae</taxon>
        <taxon>Papaveroideae</taxon>
        <taxon>Papaver</taxon>
    </lineage>
</organism>
<sequence>MAKVHPSLSTIFFGLFLILIVSDTGYVHGQSCYPVATVQNVANCATCGYDQDTGAPACICCING</sequence>
<evidence type="ECO:0000256" key="1">
    <source>
        <dbReference type="SAM" id="SignalP"/>
    </source>
</evidence>
<gene>
    <name evidence="2" type="ORF">C5167_003796</name>
</gene>
<dbReference type="EMBL" id="CM010723">
    <property type="protein sequence ID" value="RZC79564.1"/>
    <property type="molecule type" value="Genomic_DNA"/>
</dbReference>
<keyword evidence="3" id="KW-1185">Reference proteome</keyword>
<feature type="signal peptide" evidence="1">
    <location>
        <begin position="1"/>
        <end position="29"/>
    </location>
</feature>
<evidence type="ECO:0000313" key="2">
    <source>
        <dbReference type="EMBL" id="RZC79564.1"/>
    </source>
</evidence>